<feature type="compositionally biased region" description="Basic and acidic residues" evidence="3">
    <location>
        <begin position="295"/>
        <end position="313"/>
    </location>
</feature>
<evidence type="ECO:0000256" key="2">
    <source>
        <dbReference type="PROSITE-ProRule" id="PRU00708"/>
    </source>
</evidence>
<evidence type="ECO:0000256" key="1">
    <source>
        <dbReference type="ARBA" id="ARBA00022737"/>
    </source>
</evidence>
<name>A0A812NGJ2_9DINO</name>
<dbReference type="Gene3D" id="3.30.2350.10">
    <property type="entry name" value="Pseudouridine synthase"/>
    <property type="match status" value="1"/>
</dbReference>
<dbReference type="CDD" id="cd02869">
    <property type="entry name" value="PseudoU_synth_RluA_like"/>
    <property type="match status" value="1"/>
</dbReference>
<evidence type="ECO:0000256" key="3">
    <source>
        <dbReference type="SAM" id="MobiDB-lite"/>
    </source>
</evidence>
<dbReference type="GO" id="GO:0001522">
    <property type="term" value="P:pseudouridine synthesis"/>
    <property type="evidence" value="ECO:0007669"/>
    <property type="project" value="InterPro"/>
</dbReference>
<evidence type="ECO:0000313" key="5">
    <source>
        <dbReference type="EMBL" id="CAE7309802.1"/>
    </source>
</evidence>
<keyword evidence="1" id="KW-0677">Repeat</keyword>
<dbReference type="NCBIfam" id="TIGR00756">
    <property type="entry name" value="PPR"/>
    <property type="match status" value="3"/>
</dbReference>
<dbReference type="InterPro" id="IPR011990">
    <property type="entry name" value="TPR-like_helical_dom_sf"/>
</dbReference>
<dbReference type="Pfam" id="PF01535">
    <property type="entry name" value="PPR"/>
    <property type="match status" value="4"/>
</dbReference>
<dbReference type="EMBL" id="CAJNDS010002078">
    <property type="protein sequence ID" value="CAE7309802.1"/>
    <property type="molecule type" value="Genomic_DNA"/>
</dbReference>
<evidence type="ECO:0000259" key="4">
    <source>
        <dbReference type="Pfam" id="PF00849"/>
    </source>
</evidence>
<dbReference type="Pfam" id="PF13812">
    <property type="entry name" value="PPR_3"/>
    <property type="match status" value="1"/>
</dbReference>
<feature type="domain" description="Pseudouridine synthase RsuA/RluA-like" evidence="4">
    <location>
        <begin position="2255"/>
        <end position="2406"/>
    </location>
</feature>
<feature type="repeat" description="PPR" evidence="2">
    <location>
        <begin position="1715"/>
        <end position="1749"/>
    </location>
</feature>
<dbReference type="Proteomes" id="UP000604046">
    <property type="component" value="Unassembled WGS sequence"/>
</dbReference>
<feature type="region of interest" description="Disordered" evidence="3">
    <location>
        <begin position="2446"/>
        <end position="2479"/>
    </location>
</feature>
<feature type="repeat" description="PPR" evidence="2">
    <location>
        <begin position="591"/>
        <end position="625"/>
    </location>
</feature>
<dbReference type="InterPro" id="IPR020103">
    <property type="entry name" value="PsdUridine_synth_cat_dom_sf"/>
</dbReference>
<feature type="repeat" description="PPR" evidence="2">
    <location>
        <begin position="905"/>
        <end position="939"/>
    </location>
</feature>
<dbReference type="InterPro" id="IPR006145">
    <property type="entry name" value="PsdUridine_synth_RsuA/RluA"/>
</dbReference>
<protein>
    <recommendedName>
        <fullName evidence="4">Pseudouridine synthase RsuA/RluA-like domain-containing protein</fullName>
    </recommendedName>
</protein>
<dbReference type="Pfam" id="PF13041">
    <property type="entry name" value="PPR_2"/>
    <property type="match status" value="2"/>
</dbReference>
<dbReference type="OrthoDB" id="418349at2759"/>
<keyword evidence="6" id="KW-1185">Reference proteome</keyword>
<dbReference type="PROSITE" id="PS51375">
    <property type="entry name" value="PPR"/>
    <property type="match status" value="7"/>
</dbReference>
<feature type="repeat" description="PPR" evidence="2">
    <location>
        <begin position="1508"/>
        <end position="1542"/>
    </location>
</feature>
<feature type="repeat" description="PPR" evidence="2">
    <location>
        <begin position="1820"/>
        <end position="1854"/>
    </location>
</feature>
<accession>A0A812NGJ2</accession>
<dbReference type="InterPro" id="IPR002885">
    <property type="entry name" value="PPR_rpt"/>
</dbReference>
<proteinExistence type="predicted"/>
<dbReference type="PANTHER" id="PTHR47447:SF17">
    <property type="entry name" value="OS12G0638900 PROTEIN"/>
    <property type="match status" value="1"/>
</dbReference>
<dbReference type="GO" id="GO:0009982">
    <property type="term" value="F:pseudouridine synthase activity"/>
    <property type="evidence" value="ECO:0007669"/>
    <property type="project" value="InterPro"/>
</dbReference>
<sequence>MDSPHGGQDDSPVEKLPAQCPLHLVFPDVVRCDSCKENCKDLPDEGKAPLPGLKQPFPVTALQSNTRLDVMEHQSPDGMLEKYQRFEDEHGKYKFARSRQQDALEVERRKLQLQRERTNKAKHEADHAAQDVQWQIADAERSVEEMRSRRDADMQALEVHVRQADIMLEEAQREARKRLEEAQGLKLAEEAHVVSAAQLLNTACERSQAAEERYQKLKEESQARLAARAQALAEAELAVAAQEEEAKQKAAEYLQDVKEQCEAQLEALRAQAAEIKEAVSQRLPMESRRTAAAKEATETRRHDARERLQKERQTAGVHTTVMEEDCTCMVRRVELREEATRRRLEEFTEGPVTALERTAQLWHGQSDRKSVCDKVSLEQTAWVLGHHFKSRPRALPAYIPVGIRVHMAYASWCRWNYTPSVDDKVTNILQGFTKLTAHLMLCFAFFPIQQLLLPASGVLELMAFVQPCFPVLETRIVNRGRHQQFADDLLPSRLRKLRVELRSNLDDRKSSNVIEDIRPTGSPSPEATIEALLANGQTEDAHALVEEMVTNTVTPSSSSYGRVIHTCSKEGLVDKAAILLAKIRAMEMAPDVTSYGSVIDGFAKAGRPEDIQALMGDMDEDGVPVDVVMHNGMLQALLKSGRVDDAFDWLVSMMAPQAEASNGSRRRETRPNIWSYGLVTKALAKQGRPGAVSSLLKTMGEMSVEPSIRIHDSILRGLLSARKRAEAYRWLRQVVRSGLDYDAQFVTLALEVCMQNGSFAEAFAWLNGMEEAGIDPPSGGRGAVSFFVKAVTVCAKAGKLAEGLAWLERAGAADVNSMADDDEDGRKQPGPRGIPLRPAYIALMKAFARARSRQQANDLLVQLEADEGRVDLMARTTLVEEFASCDSPEDARQLTKKLEEDGHLTVHVFGRVISACAKAGKADEAIRWFDNMVTAAIEPDAIAWNSIINACARVGRVTEAEMWLGEMDASGITPDVISYTTVINACAQSGRPQEVGYASLIECPQIGATLRNHAEVIFKICGRCGQAKEAHLWAHSGLPGPQVPDITSLAKKKKWRQALQLLHHASSSWAQADLVSFNAAINAAGKCKLWETALSVLADIDREHLQKDLFSYNTSLSASAAAAHWRWSLHLLHDSKERQLQRDLISFNTSIDGFQGAWNLSLTVLADMSSQTLQPDVITFDTAISASEKGSLWDRAFDSLGALEDRSLQADTIGLSASISTCEGERWESALVLLDKLHASALCGTTITYNAAVGSSSSGQHWQTAFEVALEFTRRAVRRSLVSFNTSITACERAAAWTKAFTMYHIVRETRWNPNVITYGATASALEKGRQWQLATIVLHQLLASGTRPNLINCNAVVSACEKSAKWQHALLIASQLTDLQLQPLLPSCNKVLGKAVLDPIEVVAVGRVVNVTSWEPFHRALVRQHLGAQGMQQNVVTYGAAMSACGLQFQWRLALGMLRRLDEALLESNEILLGAATAHAAPWTDIMHLWEDTLLWLQGQVVARLATTKTYNIAISACGKGASWPAALACFGELLLRDLQPDVVTYNSAITACTHGSGWPTSLALLHELQTRQVTPDVFTLSAAEPAGKWELATCFLHDFSSLGVEWTTLVYNAGISVFSKAAEWQRAMDLFAGMGEAGLRCSEVSYNTAIAACSRGKQWLLAVALLRLMRKRLLRTETISYNAAMGTMGEGFGSWEVALCLLAELQECWMKPSIVTYGSLINSCAKDEQWQRALLFFEEAQRSNLQMSVITYTAAISSCEKGSQWQLALFCLFDCSRRDMMPDIMSFNTAITACGNVDDLRRARLLHMILKRRQISENLSTFNALIVSHGRATQWQQALQYLANLEALDFQPDAVTFNAASGACAKSDKWQCALQLLQQAQHALLEPDNVTHGTEISAIGRAGRWPQILLLLARLDAEDQVPDVIVYNAAITAITACGDAWDAWQVCLRLLANLQKNNLTADARTFTSLITACRGASAWQPALHLLSTLRGSECSGTDMSYCYNAAISTCGRADQWQVVIDILRSMAEDALEPDIKGYDPALAAVVSSGEQDQALELLWSCEASLPAVSFLWSLAAVGVSDPEVINEACVEVALTRCHGEDLPRVLWSMEMLGVESTAFWRCTSQQFLKELHKAGLDELAMTVSGLISASSEPFAADPIQRQAEDQLRMLRQNAPSQLAFHRLGISAMGILGSFSNTGRLRQSFRTAVCEALMEVGREFDQSSRQSFRTSVPYQPPLEKLPTSVVWDSVDRAVLFKPPGWEVYGAHTQWQLSSFAASRFGSLRILDDASHNSGFLHRLDVPSSGLIMVAKTYAAFYDLQLQLHLGTFGREYTALVHGWLAPSRIAVSTKVRSGSKGPTVSGGRGKWSQTRFQCLGRKWHRAGSLGHLLLQIVTGRKHQIRSHMAYIGHPTVRDGLYTSNVTFQEDAALCDRNWLHRHLLKFRDPDGRPHEIQSPLPPDLQTSLQSVHTVRNPKQPCP</sequence>
<dbReference type="Pfam" id="PF00849">
    <property type="entry name" value="PseudoU_synth_2"/>
    <property type="match status" value="1"/>
</dbReference>
<dbReference type="Gene3D" id="1.25.40.10">
    <property type="entry name" value="Tetratricopeptide repeat domain"/>
    <property type="match status" value="10"/>
</dbReference>
<dbReference type="SUPFAM" id="SSF55120">
    <property type="entry name" value="Pseudouridine synthase"/>
    <property type="match status" value="1"/>
</dbReference>
<dbReference type="GO" id="GO:0003723">
    <property type="term" value="F:RNA binding"/>
    <property type="evidence" value="ECO:0007669"/>
    <property type="project" value="InterPro"/>
</dbReference>
<feature type="compositionally biased region" description="Polar residues" evidence="3">
    <location>
        <begin position="2461"/>
        <end position="2470"/>
    </location>
</feature>
<evidence type="ECO:0000313" key="6">
    <source>
        <dbReference type="Proteomes" id="UP000604046"/>
    </source>
</evidence>
<feature type="repeat" description="PPR" evidence="2">
    <location>
        <begin position="940"/>
        <end position="974"/>
    </location>
</feature>
<dbReference type="PANTHER" id="PTHR47447">
    <property type="entry name" value="OS03G0856100 PROTEIN"/>
    <property type="match status" value="1"/>
</dbReference>
<gene>
    <name evidence="5" type="ORF">SNAT2548_LOCUS16275</name>
</gene>
<comment type="caution">
    <text evidence="5">The sequence shown here is derived from an EMBL/GenBank/DDBJ whole genome shotgun (WGS) entry which is preliminary data.</text>
</comment>
<feature type="region of interest" description="Disordered" evidence="3">
    <location>
        <begin position="281"/>
        <end position="315"/>
    </location>
</feature>
<reference evidence="5" key="1">
    <citation type="submission" date="2021-02" db="EMBL/GenBank/DDBJ databases">
        <authorList>
            <person name="Dougan E. K."/>
            <person name="Rhodes N."/>
            <person name="Thang M."/>
            <person name="Chan C."/>
        </authorList>
    </citation>
    <scope>NUCLEOTIDE SEQUENCE</scope>
</reference>
<organism evidence="5 6">
    <name type="scientific">Symbiodinium natans</name>
    <dbReference type="NCBI Taxonomy" id="878477"/>
    <lineage>
        <taxon>Eukaryota</taxon>
        <taxon>Sar</taxon>
        <taxon>Alveolata</taxon>
        <taxon>Dinophyceae</taxon>
        <taxon>Suessiales</taxon>
        <taxon>Symbiodiniaceae</taxon>
        <taxon>Symbiodinium</taxon>
    </lineage>
</organism>
<feature type="repeat" description="PPR" evidence="2">
    <location>
        <begin position="672"/>
        <end position="706"/>
    </location>
</feature>